<dbReference type="InterPro" id="IPR050266">
    <property type="entry name" value="AB_hydrolase_sf"/>
</dbReference>
<dbReference type="Gene3D" id="3.40.50.1820">
    <property type="entry name" value="alpha/beta hydrolase"/>
    <property type="match status" value="1"/>
</dbReference>
<dbReference type="InterPro" id="IPR000073">
    <property type="entry name" value="AB_hydrolase_1"/>
</dbReference>
<evidence type="ECO:0000313" key="2">
    <source>
        <dbReference type="EMBL" id="GLZ77396.1"/>
    </source>
</evidence>
<dbReference type="AlphaFoldDB" id="A0A9W6SMP2"/>
<evidence type="ECO:0000313" key="3">
    <source>
        <dbReference type="Proteomes" id="UP001165079"/>
    </source>
</evidence>
<reference evidence="2" key="1">
    <citation type="submission" date="2023-03" db="EMBL/GenBank/DDBJ databases">
        <title>Actinorhabdospora filicis NBRC 111898.</title>
        <authorList>
            <person name="Ichikawa N."/>
            <person name="Sato H."/>
            <person name="Tonouchi N."/>
        </authorList>
    </citation>
    <scope>NUCLEOTIDE SEQUENCE</scope>
    <source>
        <strain evidence="2">NBRC 111898</strain>
    </source>
</reference>
<evidence type="ECO:0000259" key="1">
    <source>
        <dbReference type="Pfam" id="PF12697"/>
    </source>
</evidence>
<dbReference type="InterPro" id="IPR029058">
    <property type="entry name" value="AB_hydrolase_fold"/>
</dbReference>
<dbReference type="EMBL" id="BSTX01000001">
    <property type="protein sequence ID" value="GLZ77396.1"/>
    <property type="molecule type" value="Genomic_DNA"/>
</dbReference>
<dbReference type="GO" id="GO:0016020">
    <property type="term" value="C:membrane"/>
    <property type="evidence" value="ECO:0007669"/>
    <property type="project" value="TreeGrafter"/>
</dbReference>
<protein>
    <submittedName>
        <fullName evidence="2">3-oxoadipate enol-lactonase</fullName>
    </submittedName>
</protein>
<gene>
    <name evidence="2" type="ORF">Afil01_22030</name>
</gene>
<dbReference type="GO" id="GO:0046464">
    <property type="term" value="P:acylglycerol catabolic process"/>
    <property type="evidence" value="ECO:0007669"/>
    <property type="project" value="TreeGrafter"/>
</dbReference>
<accession>A0A9W6SMP2</accession>
<keyword evidence="3" id="KW-1185">Reference proteome</keyword>
<feature type="domain" description="AB hydrolase-1" evidence="1">
    <location>
        <begin position="24"/>
        <end position="232"/>
    </location>
</feature>
<comment type="caution">
    <text evidence="2">The sequence shown here is derived from an EMBL/GenBank/DDBJ whole genome shotgun (WGS) entry which is preliminary data.</text>
</comment>
<dbReference type="Pfam" id="PF12697">
    <property type="entry name" value="Abhydrolase_6"/>
    <property type="match status" value="1"/>
</dbReference>
<dbReference type="RefSeq" id="WP_285662958.1">
    <property type="nucleotide sequence ID" value="NZ_BSTX01000001.1"/>
</dbReference>
<proteinExistence type="predicted"/>
<sequence>MTFRTSAGERLELLVTGTGEPTTVFAHGLGGSIATTRPFASGVRGTKVFPHARGHGASSRGPMAYEGLAEDLREIADAHDATRALGVSMGAGALTRLLADTPGRFERVVLVLPAVLDGGRAPETLDYWERVWSAEDPSELLAEEIPAELRESAPAREFVREQAAAFTNRRGRRLLMELAGRSPLADASVLAKVTVPVLVIGCEGDPRHPASIARRAAALMPAASAHVYPEPGIMWRYRSDLRARVSEFLNA</sequence>
<dbReference type="PANTHER" id="PTHR43798:SF5">
    <property type="entry name" value="MONOACYLGLYCEROL LIPASE ABHD6"/>
    <property type="match status" value="1"/>
</dbReference>
<dbReference type="Proteomes" id="UP001165079">
    <property type="component" value="Unassembled WGS sequence"/>
</dbReference>
<dbReference type="SUPFAM" id="SSF53474">
    <property type="entry name" value="alpha/beta-Hydrolases"/>
    <property type="match status" value="1"/>
</dbReference>
<organism evidence="2 3">
    <name type="scientific">Actinorhabdospora filicis</name>
    <dbReference type="NCBI Taxonomy" id="1785913"/>
    <lineage>
        <taxon>Bacteria</taxon>
        <taxon>Bacillati</taxon>
        <taxon>Actinomycetota</taxon>
        <taxon>Actinomycetes</taxon>
        <taxon>Micromonosporales</taxon>
        <taxon>Micromonosporaceae</taxon>
        <taxon>Actinorhabdospora</taxon>
    </lineage>
</organism>
<name>A0A9W6SMP2_9ACTN</name>
<dbReference type="PANTHER" id="PTHR43798">
    <property type="entry name" value="MONOACYLGLYCEROL LIPASE"/>
    <property type="match status" value="1"/>
</dbReference>
<dbReference type="GO" id="GO:0047372">
    <property type="term" value="F:monoacylglycerol lipase activity"/>
    <property type="evidence" value="ECO:0007669"/>
    <property type="project" value="TreeGrafter"/>
</dbReference>